<dbReference type="InterPro" id="IPR007404">
    <property type="entry name" value="YdjM-like"/>
</dbReference>
<keyword evidence="1" id="KW-0472">Membrane</keyword>
<dbReference type="Proteomes" id="UP000034072">
    <property type="component" value="Unassembled WGS sequence"/>
</dbReference>
<organism evidence="2 3">
    <name type="scientific">Candidatus Yanofskybacteria bacterium GW2011_GWE2_40_11</name>
    <dbReference type="NCBI Taxonomy" id="1619033"/>
    <lineage>
        <taxon>Bacteria</taxon>
        <taxon>Candidatus Yanofskyibacteriota</taxon>
    </lineage>
</organism>
<name>A0A0G0QM17_9BACT</name>
<gene>
    <name evidence="2" type="ORF">UT75_C0001G0057</name>
</gene>
<protein>
    <recommendedName>
        <fullName evidence="4">Membrane-bound metal-dependent hydrolase</fullName>
    </recommendedName>
</protein>
<sequence>MIMPGHLAAGYLMTVGIIKFFKPELDASQLNWLLIWGTFFGMIPDLDAFYVFFKNREMTFKREEVDHRMFISHAPLLWLVLCGLVIFISQDLFIRYLGIVLLAGVFSHFILDSLQYGVMWLWPFKKDHYSIKNTDLKLGLVNDRFFNYWFRFIRCYYDKFTLTFWCEIVVTAVGMIVFLKTYLF</sequence>
<proteinExistence type="predicted"/>
<reference evidence="2 3" key="1">
    <citation type="journal article" date="2015" name="Nature">
        <title>rRNA introns, odd ribosomes, and small enigmatic genomes across a large radiation of phyla.</title>
        <authorList>
            <person name="Brown C.T."/>
            <person name="Hug L.A."/>
            <person name="Thomas B.C."/>
            <person name="Sharon I."/>
            <person name="Castelle C.J."/>
            <person name="Singh A."/>
            <person name="Wilkins M.J."/>
            <person name="Williams K.H."/>
            <person name="Banfield J.F."/>
        </authorList>
    </citation>
    <scope>NUCLEOTIDE SEQUENCE [LARGE SCALE GENOMIC DNA]</scope>
</reference>
<feature type="transmembrane region" description="Helical" evidence="1">
    <location>
        <begin position="33"/>
        <end position="53"/>
    </location>
</feature>
<evidence type="ECO:0008006" key="4">
    <source>
        <dbReference type="Google" id="ProtNLM"/>
    </source>
</evidence>
<dbReference type="AlphaFoldDB" id="A0A0G0QM17"/>
<keyword evidence="1" id="KW-0812">Transmembrane</keyword>
<comment type="caution">
    <text evidence="2">The sequence shown here is derived from an EMBL/GenBank/DDBJ whole genome shotgun (WGS) entry which is preliminary data.</text>
</comment>
<dbReference type="EMBL" id="LBXZ01000001">
    <property type="protein sequence ID" value="KKR41153.1"/>
    <property type="molecule type" value="Genomic_DNA"/>
</dbReference>
<keyword evidence="1" id="KW-1133">Transmembrane helix</keyword>
<evidence type="ECO:0000256" key="1">
    <source>
        <dbReference type="SAM" id="Phobius"/>
    </source>
</evidence>
<evidence type="ECO:0000313" key="3">
    <source>
        <dbReference type="Proteomes" id="UP000034072"/>
    </source>
</evidence>
<accession>A0A0G0QM17</accession>
<feature type="transmembrane region" description="Helical" evidence="1">
    <location>
        <begin position="160"/>
        <end position="179"/>
    </location>
</feature>
<dbReference type="Pfam" id="PF04307">
    <property type="entry name" value="YdjM"/>
    <property type="match status" value="1"/>
</dbReference>
<feature type="transmembrane region" description="Helical" evidence="1">
    <location>
        <begin position="99"/>
        <end position="122"/>
    </location>
</feature>
<evidence type="ECO:0000313" key="2">
    <source>
        <dbReference type="EMBL" id="KKR41153.1"/>
    </source>
</evidence>
<feature type="transmembrane region" description="Helical" evidence="1">
    <location>
        <begin position="74"/>
        <end position="93"/>
    </location>
</feature>